<evidence type="ECO:0000313" key="2">
    <source>
        <dbReference type="Proteomes" id="UP000199029"/>
    </source>
</evidence>
<evidence type="ECO:0000313" key="1">
    <source>
        <dbReference type="EMBL" id="SFQ72968.1"/>
    </source>
</evidence>
<sequence>MLTVEKLTILLTFNSDEDLYARSGSPTEKALLADIEWDKYTSLVQDLVLVTRKLVSKEYAQDVHSRLLAACADKETAQMLIGYASTL</sequence>
<reference evidence="2" key="1">
    <citation type="submission" date="2016-10" db="EMBL/GenBank/DDBJ databases">
        <authorList>
            <person name="Varghese N."/>
            <person name="Submissions S."/>
        </authorList>
    </citation>
    <scope>NUCLEOTIDE SEQUENCE [LARGE SCALE GENOMIC DNA]</scope>
    <source>
        <strain evidence="2">OR362-8,ATCC BAA-1266,JCM 13504</strain>
    </source>
</reference>
<proteinExistence type="predicted"/>
<dbReference type="EMBL" id="FOXS01000006">
    <property type="protein sequence ID" value="SFQ72968.1"/>
    <property type="molecule type" value="Genomic_DNA"/>
</dbReference>
<dbReference type="RefSeq" id="WP_092677434.1">
    <property type="nucleotide sequence ID" value="NZ_FOXS01000006.1"/>
</dbReference>
<accession>A0A1I6AW86</accession>
<name>A0A1I6AW86_HYMAR</name>
<keyword evidence="2" id="KW-1185">Reference proteome</keyword>
<dbReference type="AlphaFoldDB" id="A0A1I6AW86"/>
<protein>
    <submittedName>
        <fullName evidence="1">Uncharacterized protein</fullName>
    </submittedName>
</protein>
<organism evidence="1 2">
    <name type="scientific">Hymenobacter arizonensis</name>
    <name type="common">Siccationidurans arizonensis</name>
    <dbReference type="NCBI Taxonomy" id="1227077"/>
    <lineage>
        <taxon>Bacteria</taxon>
        <taxon>Pseudomonadati</taxon>
        <taxon>Bacteroidota</taxon>
        <taxon>Cytophagia</taxon>
        <taxon>Cytophagales</taxon>
        <taxon>Hymenobacteraceae</taxon>
        <taxon>Hymenobacter</taxon>
    </lineage>
</organism>
<dbReference type="STRING" id="1227077.SAMN04515668_3965"/>
<dbReference type="OrthoDB" id="894156at2"/>
<dbReference type="Proteomes" id="UP000199029">
    <property type="component" value="Unassembled WGS sequence"/>
</dbReference>
<gene>
    <name evidence="1" type="ORF">SAMN04515668_3965</name>
</gene>